<dbReference type="SFLD" id="SFLDS00003">
    <property type="entry name" value="Haloacid_Dehalogenase"/>
    <property type="match status" value="1"/>
</dbReference>
<dbReference type="GO" id="GO:0005829">
    <property type="term" value="C:cytosol"/>
    <property type="evidence" value="ECO:0007669"/>
    <property type="project" value="TreeGrafter"/>
</dbReference>
<dbReference type="SFLD" id="SFLDG01129">
    <property type="entry name" value="C1.5:_HAD__Beta-PGM__Phosphata"/>
    <property type="match status" value="1"/>
</dbReference>
<dbReference type="AlphaFoldDB" id="E7GFV7"/>
<dbReference type="NCBIfam" id="TIGR01549">
    <property type="entry name" value="HAD-SF-IA-v1"/>
    <property type="match status" value="1"/>
</dbReference>
<dbReference type="HOGENOM" id="CLU_045011_19_3_9"/>
<dbReference type="GeneID" id="78230564"/>
<dbReference type="Pfam" id="PF13419">
    <property type="entry name" value="HAD_2"/>
    <property type="match status" value="1"/>
</dbReference>
<dbReference type="RefSeq" id="WP_008790732.1">
    <property type="nucleotide sequence ID" value="NZ_AKCB01000001.1"/>
</dbReference>
<dbReference type="InterPro" id="IPR036412">
    <property type="entry name" value="HAD-like_sf"/>
</dbReference>
<accession>E7GFV7</accession>
<reference evidence="1 2" key="1">
    <citation type="submission" date="2010-12" db="EMBL/GenBank/DDBJ databases">
        <title>The Genome Sequence of Coprobacillus sp. strain 29_1.</title>
        <authorList>
            <consortium name="The Broad Institute Genome Sequencing Platform"/>
            <person name="Earl A."/>
            <person name="Ward D."/>
            <person name="Feldgarden M."/>
            <person name="Gevers D."/>
            <person name="Daigneault M."/>
            <person name="Sibley C.D."/>
            <person name="White A."/>
            <person name="Strauss J."/>
            <person name="Allen-Vercoe E."/>
            <person name="Young S.K."/>
            <person name="Zeng Q."/>
            <person name="Gargeya S."/>
            <person name="Fitzgerald M."/>
            <person name="Haas B."/>
            <person name="Abouelleil A."/>
            <person name="Alvarado L."/>
            <person name="Arachchi H.M."/>
            <person name="Berlin A."/>
            <person name="Brown A."/>
            <person name="Chapman S.B."/>
            <person name="Chen Z."/>
            <person name="Dunbar C."/>
            <person name="Freedman E."/>
            <person name="Gearin G."/>
            <person name="Gellesch M."/>
            <person name="Goldberg J."/>
            <person name="Griggs A."/>
            <person name="Gujja S."/>
            <person name="Heilman E."/>
            <person name="Heiman D."/>
            <person name="Howarth C."/>
            <person name="Larson L."/>
            <person name="Lui A."/>
            <person name="MacDonald P.J.P."/>
            <person name="Mehta T."/>
            <person name="Montmayeur A."/>
            <person name="Murphy C."/>
            <person name="Neiman D."/>
            <person name="Pearson M."/>
            <person name="Priest M."/>
            <person name="Roberts A."/>
            <person name="Saif S."/>
            <person name="Shea T."/>
            <person name="Shenoy N."/>
            <person name="Sisk P."/>
            <person name="Stolte C."/>
            <person name="Sykes S."/>
            <person name="White J."/>
            <person name="Yandava C."/>
            <person name="Nusbaum C."/>
            <person name="Birren B."/>
        </authorList>
    </citation>
    <scope>NUCLEOTIDE SEQUENCE [LARGE SCALE GENOMIC DNA]</scope>
    <source>
        <strain evidence="1 2">29_1</strain>
    </source>
</reference>
<dbReference type="Proteomes" id="UP000003157">
    <property type="component" value="Unassembled WGS sequence"/>
</dbReference>
<dbReference type="InterPro" id="IPR023198">
    <property type="entry name" value="PGP-like_dom2"/>
</dbReference>
<dbReference type="EMBL" id="ADKX01000052">
    <property type="protein sequence ID" value="EFW03003.1"/>
    <property type="molecule type" value="Genomic_DNA"/>
</dbReference>
<sequence length="207" mass="23833">MKKYKAIIYDIDGTVLNTLNMNMYPLIKIIKEETGEDWTFEDVLKFAPYPGMKVMEELQVKDKEKTYARWVQYVNEYEEGATLYDGFEDVFKAFDGKIIQAVVSAKTTKQYQIDFVDKGLDQYMQVAILADDTDKHKPDPEPLFECLKRINVKPSEAIYIGDALSDYLASQNAHMDFGYAKWGSVSSKGIDEPTYIFETPLELLKLL</sequence>
<dbReference type="SUPFAM" id="SSF56784">
    <property type="entry name" value="HAD-like"/>
    <property type="match status" value="1"/>
</dbReference>
<dbReference type="InterPro" id="IPR006439">
    <property type="entry name" value="HAD-SF_hydro_IA"/>
</dbReference>
<dbReference type="PROSITE" id="PS01228">
    <property type="entry name" value="COF_1"/>
    <property type="match status" value="1"/>
</dbReference>
<gene>
    <name evidence="1" type="ORF">HMPREF9488_03650</name>
</gene>
<dbReference type="PANTHER" id="PTHR43434">
    <property type="entry name" value="PHOSPHOGLYCOLATE PHOSPHATASE"/>
    <property type="match status" value="1"/>
</dbReference>
<dbReference type="InterPro" id="IPR023214">
    <property type="entry name" value="HAD_sf"/>
</dbReference>
<organism evidence="1 2">
    <name type="scientific">Coprobacillus cateniformis</name>
    <dbReference type="NCBI Taxonomy" id="100884"/>
    <lineage>
        <taxon>Bacteria</taxon>
        <taxon>Bacillati</taxon>
        <taxon>Bacillota</taxon>
        <taxon>Erysipelotrichia</taxon>
        <taxon>Erysipelotrichales</taxon>
        <taxon>Coprobacillaceae</taxon>
        <taxon>Coprobacillus</taxon>
    </lineage>
</organism>
<comment type="caution">
    <text evidence="1">The sequence shown here is derived from an EMBL/GenBank/DDBJ whole genome shotgun (WGS) entry which is preliminary data.</text>
</comment>
<dbReference type="GO" id="GO:0008967">
    <property type="term" value="F:phosphoglycolate phosphatase activity"/>
    <property type="evidence" value="ECO:0007669"/>
    <property type="project" value="TreeGrafter"/>
</dbReference>
<dbReference type="Gene3D" id="1.10.150.240">
    <property type="entry name" value="Putative phosphatase, domain 2"/>
    <property type="match status" value="1"/>
</dbReference>
<dbReference type="GO" id="GO:0006281">
    <property type="term" value="P:DNA repair"/>
    <property type="evidence" value="ECO:0007669"/>
    <property type="project" value="TreeGrafter"/>
</dbReference>
<proteinExistence type="predicted"/>
<dbReference type="OrthoDB" id="9807630at2"/>
<keyword evidence="2" id="KW-1185">Reference proteome</keyword>
<dbReference type="eggNOG" id="COG0546">
    <property type="taxonomic scope" value="Bacteria"/>
</dbReference>
<dbReference type="STRING" id="100884.GCA_000269565_02757"/>
<dbReference type="PANTHER" id="PTHR43434:SF26">
    <property type="entry name" value="PYROPHOSPHATASE PPAX"/>
    <property type="match status" value="1"/>
</dbReference>
<protein>
    <submittedName>
        <fullName evidence="1">Phosphatase</fullName>
    </submittedName>
</protein>
<evidence type="ECO:0000313" key="2">
    <source>
        <dbReference type="Proteomes" id="UP000003157"/>
    </source>
</evidence>
<name>E7GFV7_9FIRM</name>
<dbReference type="InterPro" id="IPR041492">
    <property type="entry name" value="HAD_2"/>
</dbReference>
<evidence type="ECO:0000313" key="1">
    <source>
        <dbReference type="EMBL" id="EFW03003.1"/>
    </source>
</evidence>
<dbReference type="Gene3D" id="3.40.50.1000">
    <property type="entry name" value="HAD superfamily/HAD-like"/>
    <property type="match status" value="1"/>
</dbReference>
<dbReference type="InterPro" id="IPR050155">
    <property type="entry name" value="HAD-like_hydrolase_sf"/>
</dbReference>